<dbReference type="Proteomes" id="UP000006054">
    <property type="component" value="Chromosome"/>
</dbReference>
<evidence type="ECO:0000313" key="8">
    <source>
        <dbReference type="Proteomes" id="UP000006054"/>
    </source>
</evidence>
<dbReference type="NCBIfam" id="TIGR02937">
    <property type="entry name" value="sigma70-ECF"/>
    <property type="match status" value="1"/>
</dbReference>
<dbReference type="GO" id="GO:0016987">
    <property type="term" value="F:sigma factor activity"/>
    <property type="evidence" value="ECO:0007669"/>
    <property type="project" value="UniProtKB-KW"/>
</dbReference>
<dbReference type="InterPro" id="IPR013324">
    <property type="entry name" value="RNA_pol_sigma_r3/r4-like"/>
</dbReference>
<evidence type="ECO:0000256" key="1">
    <source>
        <dbReference type="ARBA" id="ARBA00010641"/>
    </source>
</evidence>
<dbReference type="Gene3D" id="1.10.10.10">
    <property type="entry name" value="Winged helix-like DNA-binding domain superfamily/Winged helix DNA-binding domain"/>
    <property type="match status" value="1"/>
</dbReference>
<evidence type="ECO:0000259" key="6">
    <source>
        <dbReference type="Pfam" id="PF08281"/>
    </source>
</evidence>
<dbReference type="InterPro" id="IPR039425">
    <property type="entry name" value="RNA_pol_sigma-70-like"/>
</dbReference>
<name>I4ALR6_BERLS</name>
<dbReference type="STRING" id="880071.Fleli_2536"/>
<dbReference type="PANTHER" id="PTHR43133:SF46">
    <property type="entry name" value="RNA POLYMERASE SIGMA-70 FACTOR ECF SUBFAMILY"/>
    <property type="match status" value="1"/>
</dbReference>
<dbReference type="RefSeq" id="WP_014798338.1">
    <property type="nucleotide sequence ID" value="NC_018018.1"/>
</dbReference>
<evidence type="ECO:0000313" key="7">
    <source>
        <dbReference type="EMBL" id="AFM04901.1"/>
    </source>
</evidence>
<dbReference type="InterPro" id="IPR013325">
    <property type="entry name" value="RNA_pol_sigma_r2"/>
</dbReference>
<feature type="domain" description="RNA polymerase sigma-70 region 2" evidence="5">
    <location>
        <begin position="35"/>
        <end position="102"/>
    </location>
</feature>
<dbReference type="CDD" id="cd06171">
    <property type="entry name" value="Sigma70_r4"/>
    <property type="match status" value="1"/>
</dbReference>
<evidence type="ECO:0000256" key="2">
    <source>
        <dbReference type="ARBA" id="ARBA00023015"/>
    </source>
</evidence>
<dbReference type="InterPro" id="IPR007627">
    <property type="entry name" value="RNA_pol_sigma70_r2"/>
</dbReference>
<evidence type="ECO:0000256" key="3">
    <source>
        <dbReference type="ARBA" id="ARBA00023082"/>
    </source>
</evidence>
<dbReference type="Pfam" id="PF04542">
    <property type="entry name" value="Sigma70_r2"/>
    <property type="match status" value="1"/>
</dbReference>
<dbReference type="KEGG" id="fli:Fleli_2536"/>
<keyword evidence="3" id="KW-0731">Sigma factor</keyword>
<dbReference type="Pfam" id="PF08281">
    <property type="entry name" value="Sigma70_r4_2"/>
    <property type="match status" value="1"/>
</dbReference>
<dbReference type="GO" id="GO:0006352">
    <property type="term" value="P:DNA-templated transcription initiation"/>
    <property type="evidence" value="ECO:0007669"/>
    <property type="project" value="InterPro"/>
</dbReference>
<dbReference type="eggNOG" id="COG1595">
    <property type="taxonomic scope" value="Bacteria"/>
</dbReference>
<dbReference type="InterPro" id="IPR036388">
    <property type="entry name" value="WH-like_DNA-bd_sf"/>
</dbReference>
<evidence type="ECO:0000259" key="5">
    <source>
        <dbReference type="Pfam" id="PF04542"/>
    </source>
</evidence>
<protein>
    <submittedName>
        <fullName evidence="7">RNA polymerase sigma factor, sigma-70 family</fullName>
    </submittedName>
</protein>
<dbReference type="InterPro" id="IPR014284">
    <property type="entry name" value="RNA_pol_sigma-70_dom"/>
</dbReference>
<dbReference type="Gene3D" id="1.10.1740.10">
    <property type="match status" value="1"/>
</dbReference>
<organism evidence="7 8">
    <name type="scientific">Bernardetia litoralis (strain ATCC 23117 / DSM 6794 / NBRC 15988 / NCIMB 1366 / Fx l1 / Sio-4)</name>
    <name type="common">Flexibacter litoralis</name>
    <dbReference type="NCBI Taxonomy" id="880071"/>
    <lineage>
        <taxon>Bacteria</taxon>
        <taxon>Pseudomonadati</taxon>
        <taxon>Bacteroidota</taxon>
        <taxon>Cytophagia</taxon>
        <taxon>Cytophagales</taxon>
        <taxon>Bernardetiaceae</taxon>
        <taxon>Bernardetia</taxon>
    </lineage>
</organism>
<dbReference type="PATRIC" id="fig|880071.3.peg.2526"/>
<accession>I4ALR6</accession>
<sequence>MFGFLRNKERSTQELSESELIEACKKGSSKAQKQLYEQHSSKMFGVALRYVGNHHEAEDVLVTAFMKVFEHLDSFKSEGSFEGWIRRIVSNEALGLIRKRKKVFMEEIENADYKGKNNPASTTLETNDLLALVKQLPDGYRTVFNMYAIEGFSHKEIAEKMGISENTSKSQLSRARALLKKWLTQIDDNANNTTQNNQSMQSFVL</sequence>
<dbReference type="EMBL" id="CP003345">
    <property type="protein sequence ID" value="AFM04901.1"/>
    <property type="molecule type" value="Genomic_DNA"/>
</dbReference>
<keyword evidence="4" id="KW-0804">Transcription</keyword>
<comment type="similarity">
    <text evidence="1">Belongs to the sigma-70 factor family. ECF subfamily.</text>
</comment>
<dbReference type="HOGENOM" id="CLU_047691_3_2_10"/>
<dbReference type="SUPFAM" id="SSF88946">
    <property type="entry name" value="Sigma2 domain of RNA polymerase sigma factors"/>
    <property type="match status" value="1"/>
</dbReference>
<dbReference type="AlphaFoldDB" id="I4ALR6"/>
<dbReference type="InterPro" id="IPR013249">
    <property type="entry name" value="RNA_pol_sigma70_r4_t2"/>
</dbReference>
<keyword evidence="2" id="KW-0805">Transcription regulation</keyword>
<feature type="domain" description="RNA polymerase sigma factor 70 region 4 type 2" evidence="6">
    <location>
        <begin position="128"/>
        <end position="179"/>
    </location>
</feature>
<dbReference type="GO" id="GO:0003677">
    <property type="term" value="F:DNA binding"/>
    <property type="evidence" value="ECO:0007669"/>
    <property type="project" value="InterPro"/>
</dbReference>
<gene>
    <name evidence="7" type="ordered locus">Fleli_2536</name>
</gene>
<proteinExistence type="inferred from homology"/>
<keyword evidence="8" id="KW-1185">Reference proteome</keyword>
<dbReference type="OrthoDB" id="941544at2"/>
<evidence type="ECO:0000256" key="4">
    <source>
        <dbReference type="ARBA" id="ARBA00023163"/>
    </source>
</evidence>
<reference evidence="8" key="1">
    <citation type="submission" date="2012-06" db="EMBL/GenBank/DDBJ databases">
        <title>The complete genome of Flexibacter litoralis DSM 6794.</title>
        <authorList>
            <person name="Lucas S."/>
            <person name="Copeland A."/>
            <person name="Lapidus A."/>
            <person name="Glavina del Rio T."/>
            <person name="Dalin E."/>
            <person name="Tice H."/>
            <person name="Bruce D."/>
            <person name="Goodwin L."/>
            <person name="Pitluck S."/>
            <person name="Peters L."/>
            <person name="Ovchinnikova G."/>
            <person name="Lu M."/>
            <person name="Kyrpides N."/>
            <person name="Mavromatis K."/>
            <person name="Ivanova N."/>
            <person name="Brettin T."/>
            <person name="Detter J.C."/>
            <person name="Han C."/>
            <person name="Larimer F."/>
            <person name="Land M."/>
            <person name="Hauser L."/>
            <person name="Markowitz V."/>
            <person name="Cheng J.-F."/>
            <person name="Hugenholtz P."/>
            <person name="Woyke T."/>
            <person name="Wu D."/>
            <person name="Spring S."/>
            <person name="Lang E."/>
            <person name="Kopitz M."/>
            <person name="Brambilla E."/>
            <person name="Klenk H.-P."/>
            <person name="Eisen J.A."/>
        </authorList>
    </citation>
    <scope>NUCLEOTIDE SEQUENCE [LARGE SCALE GENOMIC DNA]</scope>
    <source>
        <strain evidence="8">ATCC 23117 / DSM 6794 / NBRC 15988 / NCIMB 1366 / Sio-4</strain>
    </source>
</reference>
<dbReference type="SUPFAM" id="SSF88659">
    <property type="entry name" value="Sigma3 and sigma4 domains of RNA polymerase sigma factors"/>
    <property type="match status" value="1"/>
</dbReference>
<dbReference type="PANTHER" id="PTHR43133">
    <property type="entry name" value="RNA POLYMERASE ECF-TYPE SIGMA FACTO"/>
    <property type="match status" value="1"/>
</dbReference>